<dbReference type="EMBL" id="JBHSXX010000001">
    <property type="protein sequence ID" value="MFC6870825.1"/>
    <property type="molecule type" value="Genomic_DNA"/>
</dbReference>
<evidence type="ECO:0000313" key="2">
    <source>
        <dbReference type="EMBL" id="MFC6870825.1"/>
    </source>
</evidence>
<organism evidence="2 3">
    <name type="scientific">Haloechinothrix salitolerans</name>
    <dbReference type="NCBI Taxonomy" id="926830"/>
    <lineage>
        <taxon>Bacteria</taxon>
        <taxon>Bacillati</taxon>
        <taxon>Actinomycetota</taxon>
        <taxon>Actinomycetes</taxon>
        <taxon>Pseudonocardiales</taxon>
        <taxon>Pseudonocardiaceae</taxon>
        <taxon>Haloechinothrix</taxon>
    </lineage>
</organism>
<protein>
    <submittedName>
        <fullName evidence="2">Uncharacterized protein</fullName>
    </submittedName>
</protein>
<feature type="compositionally biased region" description="Basic and acidic residues" evidence="1">
    <location>
        <begin position="7"/>
        <end position="31"/>
    </location>
</feature>
<evidence type="ECO:0000256" key="1">
    <source>
        <dbReference type="SAM" id="MobiDB-lite"/>
    </source>
</evidence>
<proteinExistence type="predicted"/>
<keyword evidence="3" id="KW-1185">Reference proteome</keyword>
<comment type="caution">
    <text evidence="2">The sequence shown here is derived from an EMBL/GenBank/DDBJ whole genome shotgun (WGS) entry which is preliminary data.</text>
</comment>
<dbReference type="RefSeq" id="WP_345393757.1">
    <property type="nucleotide sequence ID" value="NZ_BAABLA010000020.1"/>
</dbReference>
<name>A0ABW2C938_9PSEU</name>
<sequence>MTWARHSSPDEEHGWSAEARAAERERRDKQAGKAAITVASHSTNADECKELLDMLGLEPALARR</sequence>
<gene>
    <name evidence="2" type="ORF">ACFQGD_27210</name>
</gene>
<feature type="region of interest" description="Disordered" evidence="1">
    <location>
        <begin position="1"/>
        <end position="38"/>
    </location>
</feature>
<dbReference type="Proteomes" id="UP001596337">
    <property type="component" value="Unassembled WGS sequence"/>
</dbReference>
<accession>A0ABW2C938</accession>
<evidence type="ECO:0000313" key="3">
    <source>
        <dbReference type="Proteomes" id="UP001596337"/>
    </source>
</evidence>
<reference evidence="3" key="1">
    <citation type="journal article" date="2019" name="Int. J. Syst. Evol. Microbiol.">
        <title>The Global Catalogue of Microorganisms (GCM) 10K type strain sequencing project: providing services to taxonomists for standard genome sequencing and annotation.</title>
        <authorList>
            <consortium name="The Broad Institute Genomics Platform"/>
            <consortium name="The Broad Institute Genome Sequencing Center for Infectious Disease"/>
            <person name="Wu L."/>
            <person name="Ma J."/>
        </authorList>
    </citation>
    <scope>NUCLEOTIDE SEQUENCE [LARGE SCALE GENOMIC DNA]</scope>
    <source>
        <strain evidence="3">KCTC 32255</strain>
    </source>
</reference>